<dbReference type="Proteomes" id="UP000664480">
    <property type="component" value="Unassembled WGS sequence"/>
</dbReference>
<comment type="caution">
    <text evidence="1">The sequence shown here is derived from an EMBL/GenBank/DDBJ whole genome shotgun (WGS) entry which is preliminary data.</text>
</comment>
<proteinExistence type="predicted"/>
<sequence length="101" mass="11451">MIQSELTEKELTSISEESLIHGEFTPDNASEIINHMISKKINFHERRNFSSQIRFGEVDQHSVVRIQELKACKASLNAVIQQAKEQGKKLKVSSSISLELI</sequence>
<organism evidence="1 2">
    <name type="scientific">Algoriphagus pacificus</name>
    <dbReference type="NCBI Taxonomy" id="2811234"/>
    <lineage>
        <taxon>Bacteria</taxon>
        <taxon>Pseudomonadati</taxon>
        <taxon>Bacteroidota</taxon>
        <taxon>Cytophagia</taxon>
        <taxon>Cytophagales</taxon>
        <taxon>Cyclobacteriaceae</taxon>
        <taxon>Algoriphagus</taxon>
    </lineage>
</organism>
<reference evidence="1 2" key="1">
    <citation type="submission" date="2021-03" db="EMBL/GenBank/DDBJ databases">
        <title>novel species isolated from a fishpond in China.</title>
        <authorList>
            <person name="Lu H."/>
            <person name="Cai Z."/>
        </authorList>
    </citation>
    <scope>NUCLEOTIDE SEQUENCE [LARGE SCALE GENOMIC DNA]</scope>
    <source>
        <strain evidence="1 2">YJ13C</strain>
    </source>
</reference>
<accession>A0ABS3CEB4</accession>
<dbReference type="EMBL" id="JAFKCU010000001">
    <property type="protein sequence ID" value="MBN7814555.1"/>
    <property type="molecule type" value="Genomic_DNA"/>
</dbReference>
<evidence type="ECO:0000313" key="2">
    <source>
        <dbReference type="Proteomes" id="UP000664480"/>
    </source>
</evidence>
<gene>
    <name evidence="1" type="ORF">J0A69_03905</name>
</gene>
<dbReference type="RefSeq" id="WP_206585197.1">
    <property type="nucleotide sequence ID" value="NZ_JAFKCU010000001.1"/>
</dbReference>
<protein>
    <submittedName>
        <fullName evidence="1">Uncharacterized protein</fullName>
    </submittedName>
</protein>
<evidence type="ECO:0000313" key="1">
    <source>
        <dbReference type="EMBL" id="MBN7814555.1"/>
    </source>
</evidence>
<keyword evidence="2" id="KW-1185">Reference proteome</keyword>
<name>A0ABS3CEB4_9BACT</name>